<reference evidence="2" key="1">
    <citation type="submission" date="2013-03" db="EMBL/GenBank/DDBJ databases">
        <authorList>
            <person name="Aslett M."/>
        </authorList>
    </citation>
    <scope>NUCLEOTIDE SEQUENCE [LARGE SCALE GENOMIC DNA]</scope>
    <source>
        <strain evidence="2">ISE/inbred ISE</strain>
    </source>
</reference>
<evidence type="ECO:0000313" key="2">
    <source>
        <dbReference type="EMBL" id="CDL94759.1"/>
    </source>
</evidence>
<dbReference type="GO" id="GO:0042800">
    <property type="term" value="F:histone H3K4 methyltransferase activity"/>
    <property type="evidence" value="ECO:0007669"/>
    <property type="project" value="TreeGrafter"/>
</dbReference>
<dbReference type="Gene3D" id="1.10.10.1450">
    <property type="match status" value="1"/>
</dbReference>
<evidence type="ECO:0000313" key="3">
    <source>
        <dbReference type="Proteomes" id="UP000025227"/>
    </source>
</evidence>
<dbReference type="GO" id="GO:0000729">
    <property type="term" value="P:DNA double-strand break processing"/>
    <property type="evidence" value="ECO:0007669"/>
    <property type="project" value="TreeGrafter"/>
</dbReference>
<dbReference type="GO" id="GO:0003690">
    <property type="term" value="F:double-stranded DNA binding"/>
    <property type="evidence" value="ECO:0007669"/>
    <property type="project" value="TreeGrafter"/>
</dbReference>
<dbReference type="GO" id="GO:0031297">
    <property type="term" value="P:replication fork processing"/>
    <property type="evidence" value="ECO:0007669"/>
    <property type="project" value="TreeGrafter"/>
</dbReference>
<dbReference type="AlphaFoldDB" id="W6NFP8"/>
<protein>
    <submittedName>
        <fullName evidence="4">HTH_48 domain-containing protein</fullName>
    </submittedName>
</protein>
<sequence length="130" mass="14897">MVLLHEFKLGRTAKDEATNINVVWAGGTALERTVCRCFQKFRSGDGSLENEERVGRPSLVDHDVLLRAFEEDRRHPSREIEKKMGVSHAVVAAQLKLLEMVKKLDKWVSHDFTEQQQLNRLGVSSRVEKK</sequence>
<dbReference type="GO" id="GO:0005634">
    <property type="term" value="C:nucleus"/>
    <property type="evidence" value="ECO:0007669"/>
    <property type="project" value="TreeGrafter"/>
</dbReference>
<dbReference type="InterPro" id="IPR041426">
    <property type="entry name" value="Mos1_HTH"/>
</dbReference>
<gene>
    <name evidence="2" type="ORF">HCOI_01174400</name>
</gene>
<reference evidence="4" key="3">
    <citation type="submission" date="2020-12" db="UniProtKB">
        <authorList>
            <consortium name="WormBaseParasite"/>
        </authorList>
    </citation>
    <scope>IDENTIFICATION</scope>
    <source>
        <strain evidence="4">MHco3</strain>
    </source>
</reference>
<name>W6NFP8_HAECO</name>
<dbReference type="GO" id="GO:0035861">
    <property type="term" value="C:site of double-strand break"/>
    <property type="evidence" value="ECO:0007669"/>
    <property type="project" value="TreeGrafter"/>
</dbReference>
<dbReference type="OrthoDB" id="5872915at2759"/>
<dbReference type="GO" id="GO:0046975">
    <property type="term" value="F:histone H3K36 methyltransferase activity"/>
    <property type="evidence" value="ECO:0007669"/>
    <property type="project" value="TreeGrafter"/>
</dbReference>
<dbReference type="GO" id="GO:0044547">
    <property type="term" value="F:DNA topoisomerase binding"/>
    <property type="evidence" value="ECO:0007669"/>
    <property type="project" value="TreeGrafter"/>
</dbReference>
<dbReference type="EMBL" id="CAVP010058492">
    <property type="protein sequence ID" value="CDL94759.1"/>
    <property type="molecule type" value="Genomic_DNA"/>
</dbReference>
<feature type="domain" description="Mos1 transposase HTH" evidence="1">
    <location>
        <begin position="2"/>
        <end position="45"/>
    </location>
</feature>
<dbReference type="GO" id="GO:0000014">
    <property type="term" value="F:single-stranded DNA endodeoxyribonuclease activity"/>
    <property type="evidence" value="ECO:0007669"/>
    <property type="project" value="TreeGrafter"/>
</dbReference>
<dbReference type="WBParaSite" id="HCON_00015240-00001">
    <property type="protein sequence ID" value="HCON_00015240-00001"/>
    <property type="gene ID" value="HCON_00015240"/>
</dbReference>
<dbReference type="GO" id="GO:0044774">
    <property type="term" value="P:mitotic DNA integrity checkpoint signaling"/>
    <property type="evidence" value="ECO:0007669"/>
    <property type="project" value="TreeGrafter"/>
</dbReference>
<evidence type="ECO:0000313" key="4">
    <source>
        <dbReference type="WBParaSite" id="HCON_00015240-00001"/>
    </source>
</evidence>
<organism evidence="2">
    <name type="scientific">Haemonchus contortus</name>
    <name type="common">Barber pole worm</name>
    <dbReference type="NCBI Taxonomy" id="6289"/>
    <lineage>
        <taxon>Eukaryota</taxon>
        <taxon>Metazoa</taxon>
        <taxon>Ecdysozoa</taxon>
        <taxon>Nematoda</taxon>
        <taxon>Chromadorea</taxon>
        <taxon>Rhabditida</taxon>
        <taxon>Rhabditina</taxon>
        <taxon>Rhabditomorpha</taxon>
        <taxon>Strongyloidea</taxon>
        <taxon>Trichostrongylidae</taxon>
        <taxon>Haemonchus</taxon>
    </lineage>
</organism>
<dbReference type="GO" id="GO:0000793">
    <property type="term" value="C:condensed chromosome"/>
    <property type="evidence" value="ECO:0007669"/>
    <property type="project" value="TreeGrafter"/>
</dbReference>
<keyword evidence="3" id="KW-1185">Reference proteome</keyword>
<evidence type="ECO:0000259" key="1">
    <source>
        <dbReference type="Pfam" id="PF17906"/>
    </source>
</evidence>
<accession>W6NFP8</accession>
<reference evidence="2" key="2">
    <citation type="submission" date="2013-05" db="EMBL/GenBank/DDBJ databases">
        <title>The genome and transcriptome of Haemonchus contortus: a key model parasite for drug and vaccine discovery.</title>
        <authorList>
            <person name="Laing R."/>
            <person name="Kikuchi T."/>
            <person name="Martinelli A."/>
            <person name="Tsai I.J."/>
            <person name="Beech R.N."/>
            <person name="Redman E."/>
            <person name="Holroyd N."/>
            <person name="Bartley D.J."/>
            <person name="Beasley H."/>
            <person name="Britton C."/>
            <person name="Curran D."/>
            <person name="Devaney E."/>
            <person name="Gilabert A."/>
            <person name="Jackson F."/>
            <person name="Hunt M."/>
            <person name="Johnston S."/>
            <person name="Kryukov I."/>
            <person name="Li K."/>
            <person name="Morrison A.A."/>
            <person name="Reid A.J."/>
            <person name="Sargison N."/>
            <person name="Saunders G."/>
            <person name="Wasmuth J.D."/>
            <person name="Wolstenholme A."/>
            <person name="Berriman M."/>
            <person name="Gilleard J.S."/>
            <person name="Cotton J.A."/>
        </authorList>
    </citation>
    <scope>NUCLEOTIDE SEQUENCE [LARGE SCALE GENOMIC DNA]</scope>
    <source>
        <strain evidence="2">ISE/inbred ISE</strain>
    </source>
</reference>
<dbReference type="GO" id="GO:0003697">
    <property type="term" value="F:single-stranded DNA binding"/>
    <property type="evidence" value="ECO:0007669"/>
    <property type="project" value="TreeGrafter"/>
</dbReference>
<dbReference type="InterPro" id="IPR052709">
    <property type="entry name" value="Transposase-MT_Hybrid"/>
</dbReference>
<proteinExistence type="predicted"/>
<dbReference type="PANTHER" id="PTHR46060">
    <property type="entry name" value="MARINER MOS1 TRANSPOSASE-LIKE PROTEIN"/>
    <property type="match status" value="1"/>
</dbReference>
<dbReference type="GO" id="GO:0006303">
    <property type="term" value="P:double-strand break repair via nonhomologous end joining"/>
    <property type="evidence" value="ECO:0007669"/>
    <property type="project" value="TreeGrafter"/>
</dbReference>
<dbReference type="PANTHER" id="PTHR46060:SF2">
    <property type="entry name" value="HISTONE-LYSINE N-METHYLTRANSFERASE SETMAR"/>
    <property type="match status" value="1"/>
</dbReference>
<dbReference type="Proteomes" id="UP000025227">
    <property type="component" value="Unplaced"/>
</dbReference>
<dbReference type="Pfam" id="PF17906">
    <property type="entry name" value="HTH_48"/>
    <property type="match status" value="1"/>
</dbReference>
<dbReference type="GO" id="GO:0015074">
    <property type="term" value="P:DNA integration"/>
    <property type="evidence" value="ECO:0007669"/>
    <property type="project" value="TreeGrafter"/>
</dbReference>